<dbReference type="RefSeq" id="WP_200352335.1">
    <property type="nucleotide sequence ID" value="NZ_BAABHZ010000001.1"/>
</dbReference>
<evidence type="ECO:0000313" key="2">
    <source>
        <dbReference type="EMBL" id="MBK1817392.1"/>
    </source>
</evidence>
<dbReference type="AlphaFoldDB" id="A0A934R5K3"/>
<name>A0A934R5K3_9BACT</name>
<sequence length="157" mass="18056">MKTKALYVLMAILAAGVLAFCLMRNHRMPSRGDALLDKMPELGWVRSELKLTDEQFKKVAQLHVDYRPECVEMCHRISQAHEQIEELAKTGRGMTPELDAALREHAAIHLECQQTMLGHIYRTAALMDPRQSERYLEKVLPYALDFTHSETGNLHER</sequence>
<dbReference type="Pfam" id="PF13801">
    <property type="entry name" value="Metal_resist"/>
    <property type="match status" value="1"/>
</dbReference>
<proteinExistence type="predicted"/>
<keyword evidence="3" id="KW-1185">Reference proteome</keyword>
<reference evidence="2" key="1">
    <citation type="submission" date="2021-01" db="EMBL/GenBank/DDBJ databases">
        <title>Modified the classification status of verrucomicrobia.</title>
        <authorList>
            <person name="Feng X."/>
        </authorList>
    </citation>
    <scope>NUCLEOTIDE SEQUENCE</scope>
    <source>
        <strain evidence="2">JCM 18052</strain>
    </source>
</reference>
<keyword evidence="1" id="KW-0812">Transmembrane</keyword>
<dbReference type="Proteomes" id="UP000600139">
    <property type="component" value="Unassembled WGS sequence"/>
</dbReference>
<protein>
    <submittedName>
        <fullName evidence="2">Periplasmic heavy metal sensor</fullName>
    </submittedName>
</protein>
<dbReference type="EMBL" id="JAENIK010000012">
    <property type="protein sequence ID" value="MBK1817392.1"/>
    <property type="molecule type" value="Genomic_DNA"/>
</dbReference>
<gene>
    <name evidence="2" type="ORF">JIN84_17360</name>
</gene>
<evidence type="ECO:0000313" key="3">
    <source>
        <dbReference type="Proteomes" id="UP000600139"/>
    </source>
</evidence>
<accession>A0A934R5K3</accession>
<comment type="caution">
    <text evidence="2">The sequence shown here is derived from an EMBL/GenBank/DDBJ whole genome shotgun (WGS) entry which is preliminary data.</text>
</comment>
<feature type="transmembrane region" description="Helical" evidence="1">
    <location>
        <begin position="6"/>
        <end position="23"/>
    </location>
</feature>
<keyword evidence="1" id="KW-1133">Transmembrane helix</keyword>
<dbReference type="Gene3D" id="1.20.120.1490">
    <property type="match status" value="1"/>
</dbReference>
<dbReference type="InterPro" id="IPR025961">
    <property type="entry name" value="Metal_resist"/>
</dbReference>
<evidence type="ECO:0000256" key="1">
    <source>
        <dbReference type="SAM" id="Phobius"/>
    </source>
</evidence>
<keyword evidence="1" id="KW-0472">Membrane</keyword>
<organism evidence="2 3">
    <name type="scientific">Luteolibacter yonseiensis</name>
    <dbReference type="NCBI Taxonomy" id="1144680"/>
    <lineage>
        <taxon>Bacteria</taxon>
        <taxon>Pseudomonadati</taxon>
        <taxon>Verrucomicrobiota</taxon>
        <taxon>Verrucomicrobiia</taxon>
        <taxon>Verrucomicrobiales</taxon>
        <taxon>Verrucomicrobiaceae</taxon>
        <taxon>Luteolibacter</taxon>
    </lineage>
</organism>